<dbReference type="EMBL" id="LR796675">
    <property type="protein sequence ID" value="CAB4158700.1"/>
    <property type="molecule type" value="Genomic_DNA"/>
</dbReference>
<organism evidence="1">
    <name type="scientific">uncultured Caudovirales phage</name>
    <dbReference type="NCBI Taxonomy" id="2100421"/>
    <lineage>
        <taxon>Viruses</taxon>
        <taxon>Duplodnaviria</taxon>
        <taxon>Heunggongvirae</taxon>
        <taxon>Uroviricota</taxon>
        <taxon>Caudoviricetes</taxon>
        <taxon>Peduoviridae</taxon>
        <taxon>Maltschvirus</taxon>
        <taxon>Maltschvirus maltsch</taxon>
    </lineage>
</organism>
<gene>
    <name evidence="1" type="ORF">UFOVP704_19</name>
</gene>
<sequence length="139" mass="15704">MAYYNNDELQPVHAADAWNLDRYLFTAVAYLARAGKKKGSSYEEDVLKALWFLAYALTKNTSYSKTVVHVCKGLMHEDKKTEGGQLPVHVCTTHDAGDVDQHPTDSVEEEPKLVRERSNSALYPPFTDRVTEWLKGAIE</sequence>
<name>A0A6J5NG21_9CAUD</name>
<evidence type="ECO:0000313" key="1">
    <source>
        <dbReference type="EMBL" id="CAB4158700.1"/>
    </source>
</evidence>
<reference evidence="1" key="1">
    <citation type="submission" date="2020-04" db="EMBL/GenBank/DDBJ databases">
        <authorList>
            <person name="Chiriac C."/>
            <person name="Salcher M."/>
            <person name="Ghai R."/>
            <person name="Kavagutti S V."/>
        </authorList>
    </citation>
    <scope>NUCLEOTIDE SEQUENCE</scope>
</reference>
<accession>A0A6J5NG21</accession>
<protein>
    <submittedName>
        <fullName evidence="1">Uncharacterized protein</fullName>
    </submittedName>
</protein>
<proteinExistence type="predicted"/>